<dbReference type="EMBL" id="LCYC01000039">
    <property type="protein sequence ID" value="KWV76350.1"/>
    <property type="molecule type" value="Genomic_DNA"/>
</dbReference>
<dbReference type="Proteomes" id="UP000063434">
    <property type="component" value="Unassembled WGS sequence"/>
</dbReference>
<dbReference type="Pfam" id="PF07693">
    <property type="entry name" value="KAP_NTPase"/>
    <property type="match status" value="1"/>
</dbReference>
<dbReference type="PANTHER" id="PTHR22674">
    <property type="entry name" value="NTPASE, KAP FAMILY P-LOOP DOMAIN-CONTAINING 1"/>
    <property type="match status" value="1"/>
</dbReference>
<reference evidence="2 3" key="1">
    <citation type="submission" date="2015-05" db="EMBL/GenBank/DDBJ databases">
        <title>A genomic and transcriptomic approach to investigate the blue pigment phenotype in Pseudomonas fluorescens.</title>
        <authorList>
            <person name="Andreani N.A."/>
            <person name="Cardazzo B."/>
        </authorList>
    </citation>
    <scope>NUCLEOTIDE SEQUENCE [LARGE SCALE GENOMIC DNA]</scope>
    <source>
        <strain evidence="2 3">Ps_40</strain>
    </source>
</reference>
<feature type="domain" description="KAP NTPase" evidence="1">
    <location>
        <begin position="17"/>
        <end position="405"/>
    </location>
</feature>
<dbReference type="PATRIC" id="fig|294.195.peg.2873"/>
<dbReference type="InterPro" id="IPR027417">
    <property type="entry name" value="P-loop_NTPase"/>
</dbReference>
<name>A0A109KVZ9_PSEFL</name>
<proteinExistence type="predicted"/>
<accession>A0A109KVZ9</accession>
<dbReference type="PANTHER" id="PTHR22674:SF6">
    <property type="entry name" value="NTPASE KAP FAMILY P-LOOP DOMAIN-CONTAINING PROTEIN 1"/>
    <property type="match status" value="1"/>
</dbReference>
<organism evidence="2 3">
    <name type="scientific">Pseudomonas fluorescens</name>
    <dbReference type="NCBI Taxonomy" id="294"/>
    <lineage>
        <taxon>Bacteria</taxon>
        <taxon>Pseudomonadati</taxon>
        <taxon>Pseudomonadota</taxon>
        <taxon>Gammaproteobacteria</taxon>
        <taxon>Pseudomonadales</taxon>
        <taxon>Pseudomonadaceae</taxon>
        <taxon>Pseudomonas</taxon>
    </lineage>
</organism>
<dbReference type="AlphaFoldDB" id="A0A109KVZ9"/>
<gene>
    <name evidence="2" type="ORF">PFL603g_02690</name>
</gene>
<dbReference type="RefSeq" id="WP_060766032.1">
    <property type="nucleotide sequence ID" value="NZ_LCYC01000039.1"/>
</dbReference>
<dbReference type="InterPro" id="IPR052754">
    <property type="entry name" value="NTPase_KAP_P-loop"/>
</dbReference>
<sequence length="645" mass="70060">MWHDNETTVDYLNFGVVADACASLLRQSRGEPISIGVSGGWGAGKSSLVKMIAARLETPVASAAPSPSAATDAQPQPAEHRYVVITFNPWLYQDFESARSALLQIVGDEVLKLAKGDEKLLKKALDLLKRINLLRLAQFGGEAAITITTGVPVGAIGKAIGKVSGLWSAFSSDGDAAEGGDKKEGESLDFKADGLLNPAKPMSLPNEIHAFRSALEKLLEELGITLVVFVDDLDRCLPETAISTLESIRLLLFLKRTAFVIAADNEFIHGAVKKHFEGTGITSDIATNYFDKLIQVPLHVPRIGVNEAKAYLVLLLLEREARAGTFPPEKFDQAKVDIPRRLARSWLGETITSAFLHDLVGTDTRLQQLMDLAEGLASLMFKSSSISANPRLMKRFLNTVFLRESLAAPQGITLDIPSLAKWHLLERYNEDLAKALSGMVSSDNDGEIRELLDAETIAAQGGDLPTPFSNDSFVIEWLQLAPPLGGQDLRPLLHLSRDTATRDFGDDNMTPASRELRDVLKVATSSNDQLTQAIKLVDANQVQLAMEKAWQGTASSRTWKSKDELIMLIEPCRVYPALGKRAAALIRLAPAKMLGPGFIPLLGAEQWANETLTAWLDDPSVGKPTKNAITAALKNAPRPAQRNGI</sequence>
<evidence type="ECO:0000313" key="2">
    <source>
        <dbReference type="EMBL" id="KWV76350.1"/>
    </source>
</evidence>
<comment type="caution">
    <text evidence="2">The sequence shown here is derived from an EMBL/GenBank/DDBJ whole genome shotgun (WGS) entry which is preliminary data.</text>
</comment>
<evidence type="ECO:0000313" key="3">
    <source>
        <dbReference type="Proteomes" id="UP000063434"/>
    </source>
</evidence>
<evidence type="ECO:0000259" key="1">
    <source>
        <dbReference type="Pfam" id="PF07693"/>
    </source>
</evidence>
<dbReference type="Gene3D" id="3.40.50.300">
    <property type="entry name" value="P-loop containing nucleotide triphosphate hydrolases"/>
    <property type="match status" value="1"/>
</dbReference>
<dbReference type="InterPro" id="IPR011646">
    <property type="entry name" value="KAP_P-loop"/>
</dbReference>
<dbReference type="SUPFAM" id="SSF52540">
    <property type="entry name" value="P-loop containing nucleoside triphosphate hydrolases"/>
    <property type="match status" value="1"/>
</dbReference>
<protein>
    <submittedName>
        <fullName evidence="2">KAP family P-loop domain protein</fullName>
    </submittedName>
</protein>